<dbReference type="EMBL" id="EQ962662">
    <property type="protein sequence ID" value="EED11561.1"/>
    <property type="molecule type" value="Genomic_DNA"/>
</dbReference>
<dbReference type="Pfam" id="PF02891">
    <property type="entry name" value="zf-MIZ"/>
    <property type="match status" value="1"/>
</dbReference>
<evidence type="ECO:0000256" key="4">
    <source>
        <dbReference type="PROSITE-ProRule" id="PRU00452"/>
    </source>
</evidence>
<evidence type="ECO:0000256" key="3">
    <source>
        <dbReference type="ARBA" id="ARBA00022833"/>
    </source>
</evidence>
<dbReference type="HOGENOM" id="CLU_1644859_0_0_1"/>
<evidence type="ECO:0000259" key="5">
    <source>
        <dbReference type="PROSITE" id="PS51044"/>
    </source>
</evidence>
<keyword evidence="2 4" id="KW-0863">Zinc-finger</keyword>
<keyword evidence="3" id="KW-0862">Zinc</keyword>
<protein>
    <recommendedName>
        <fullName evidence="5">SP-RING-type domain-containing protein</fullName>
    </recommendedName>
</protein>
<proteinExistence type="predicted"/>
<organism evidence="6 7">
    <name type="scientific">Talaromyces stipitatus (strain ATCC 10500 / CBS 375.48 / QM 6759 / NRRL 1006)</name>
    <name type="common">Penicillium stipitatum</name>
    <dbReference type="NCBI Taxonomy" id="441959"/>
    <lineage>
        <taxon>Eukaryota</taxon>
        <taxon>Fungi</taxon>
        <taxon>Dikarya</taxon>
        <taxon>Ascomycota</taxon>
        <taxon>Pezizomycotina</taxon>
        <taxon>Eurotiomycetes</taxon>
        <taxon>Eurotiomycetidae</taxon>
        <taxon>Eurotiales</taxon>
        <taxon>Trichocomaceae</taxon>
        <taxon>Talaromyces</taxon>
        <taxon>Talaromyces sect. Talaromyces</taxon>
    </lineage>
</organism>
<dbReference type="Proteomes" id="UP000001745">
    <property type="component" value="Unassembled WGS sequence"/>
</dbReference>
<dbReference type="InterPro" id="IPR013083">
    <property type="entry name" value="Znf_RING/FYVE/PHD"/>
</dbReference>
<accession>B8MVA5</accession>
<dbReference type="PhylomeDB" id="B8MVA5"/>
<gene>
    <name evidence="6" type="ORF">TSTA_008570</name>
</gene>
<dbReference type="STRING" id="441959.B8MVA5"/>
<dbReference type="VEuPathDB" id="FungiDB:TSTA_008570"/>
<dbReference type="RefSeq" id="XP_002488742.1">
    <property type="nucleotide sequence ID" value="XM_002488697.1"/>
</dbReference>
<dbReference type="GO" id="GO:0008270">
    <property type="term" value="F:zinc ion binding"/>
    <property type="evidence" value="ECO:0007669"/>
    <property type="project" value="UniProtKB-KW"/>
</dbReference>
<dbReference type="PANTHER" id="PTHR10782">
    <property type="entry name" value="ZINC FINGER MIZ DOMAIN-CONTAINING PROTEIN"/>
    <property type="match status" value="1"/>
</dbReference>
<evidence type="ECO:0000256" key="2">
    <source>
        <dbReference type="ARBA" id="ARBA00022771"/>
    </source>
</evidence>
<dbReference type="GO" id="GO:0061665">
    <property type="term" value="F:SUMO ligase activity"/>
    <property type="evidence" value="ECO:0007669"/>
    <property type="project" value="TreeGrafter"/>
</dbReference>
<dbReference type="AlphaFoldDB" id="B8MVA5"/>
<reference evidence="7" key="1">
    <citation type="journal article" date="2015" name="Genome Announc.">
        <title>Genome sequence of the AIDS-associated pathogen Penicillium marneffei (ATCC18224) and its near taxonomic relative Talaromyces stipitatus (ATCC10500).</title>
        <authorList>
            <person name="Nierman W.C."/>
            <person name="Fedorova-Abrams N.D."/>
            <person name="Andrianopoulos A."/>
        </authorList>
    </citation>
    <scope>NUCLEOTIDE SEQUENCE [LARGE SCALE GENOMIC DNA]</scope>
    <source>
        <strain evidence="7">ATCC 10500 / CBS 375.48 / QM 6759 / NRRL 1006</strain>
    </source>
</reference>
<dbReference type="InParanoid" id="B8MVA5"/>
<dbReference type="OrthoDB" id="27975at2759"/>
<dbReference type="PROSITE" id="PS51044">
    <property type="entry name" value="ZF_SP_RING"/>
    <property type="match status" value="1"/>
</dbReference>
<dbReference type="GO" id="GO:0000785">
    <property type="term" value="C:chromatin"/>
    <property type="evidence" value="ECO:0007669"/>
    <property type="project" value="TreeGrafter"/>
</dbReference>
<dbReference type="InterPro" id="IPR004181">
    <property type="entry name" value="Znf_MIZ"/>
</dbReference>
<evidence type="ECO:0000313" key="7">
    <source>
        <dbReference type="Proteomes" id="UP000001745"/>
    </source>
</evidence>
<name>B8MVA5_TALSN</name>
<dbReference type="GeneID" id="8103245"/>
<evidence type="ECO:0000256" key="1">
    <source>
        <dbReference type="ARBA" id="ARBA00022723"/>
    </source>
</evidence>
<evidence type="ECO:0000313" key="6">
    <source>
        <dbReference type="EMBL" id="EED11561.1"/>
    </source>
</evidence>
<keyword evidence="1" id="KW-0479">Metal-binding</keyword>
<dbReference type="Gene3D" id="3.30.40.10">
    <property type="entry name" value="Zinc/RING finger domain, C3HC4 (zinc finger)"/>
    <property type="match status" value="1"/>
</dbReference>
<dbReference type="GO" id="GO:0016925">
    <property type="term" value="P:protein sumoylation"/>
    <property type="evidence" value="ECO:0007669"/>
    <property type="project" value="TreeGrafter"/>
</dbReference>
<sequence>MSCAADCNAQQTLGTLLQSKSYRLSSSNVDDNDLMIVDRFISINLRDPFTTQIFDIPARGSLCTHMECFDISTFLQTIAAEPLSDSHKIYIRCPICRKDARPGLLLIDEFLGEARNTFQGEQVGDCKGYSHQKRRFLIYCLGYEERHSQRKPEMGPEELWV</sequence>
<dbReference type="PANTHER" id="PTHR10782:SF4">
    <property type="entry name" value="TONALLI, ISOFORM E"/>
    <property type="match status" value="1"/>
</dbReference>
<keyword evidence="7" id="KW-1185">Reference proteome</keyword>
<feature type="domain" description="SP-RING-type" evidence="5">
    <location>
        <begin position="30"/>
        <end position="120"/>
    </location>
</feature>